<organism evidence="1 2">
    <name type="scientific">Olea europaea subsp. europaea</name>
    <dbReference type="NCBI Taxonomy" id="158383"/>
    <lineage>
        <taxon>Eukaryota</taxon>
        <taxon>Viridiplantae</taxon>
        <taxon>Streptophyta</taxon>
        <taxon>Embryophyta</taxon>
        <taxon>Tracheophyta</taxon>
        <taxon>Spermatophyta</taxon>
        <taxon>Magnoliopsida</taxon>
        <taxon>eudicotyledons</taxon>
        <taxon>Gunneridae</taxon>
        <taxon>Pentapetalae</taxon>
        <taxon>asterids</taxon>
        <taxon>lamiids</taxon>
        <taxon>Lamiales</taxon>
        <taxon>Oleaceae</taxon>
        <taxon>Oleeae</taxon>
        <taxon>Olea</taxon>
    </lineage>
</organism>
<keyword evidence="2" id="KW-1185">Reference proteome</keyword>
<dbReference type="Gramene" id="OE9A079644T1">
    <property type="protein sequence ID" value="OE9A079644C1"/>
    <property type="gene ID" value="OE9A079644"/>
</dbReference>
<dbReference type="AlphaFoldDB" id="A0A8S0SYZ9"/>
<dbReference type="EMBL" id="CACTIH010005524">
    <property type="protein sequence ID" value="CAA2996376.1"/>
    <property type="molecule type" value="Genomic_DNA"/>
</dbReference>
<evidence type="ECO:0000313" key="1">
    <source>
        <dbReference type="EMBL" id="CAA2996376.1"/>
    </source>
</evidence>
<proteinExistence type="predicted"/>
<accession>A0A8S0SYZ9</accession>
<comment type="caution">
    <text evidence="1">The sequence shown here is derived from an EMBL/GenBank/DDBJ whole genome shotgun (WGS) entry which is preliminary data.</text>
</comment>
<protein>
    <submittedName>
        <fullName evidence="1">Uncharacterized protein</fullName>
    </submittedName>
</protein>
<sequence>MVHLILKVIHWKQEGIHPLATLHRDTLRRDTLHQATLHPATHLRDTLHNTHLNTLPHHHLNNNINTNPVAAVAWKAAWLLYAAAVSLTHASDDGNSG</sequence>
<gene>
    <name evidence="1" type="ORF">OLEA9_A079644</name>
</gene>
<reference evidence="1 2" key="1">
    <citation type="submission" date="2019-12" db="EMBL/GenBank/DDBJ databases">
        <authorList>
            <person name="Alioto T."/>
            <person name="Alioto T."/>
            <person name="Gomez Garrido J."/>
        </authorList>
    </citation>
    <scope>NUCLEOTIDE SEQUENCE [LARGE SCALE GENOMIC DNA]</scope>
</reference>
<evidence type="ECO:0000313" key="2">
    <source>
        <dbReference type="Proteomes" id="UP000594638"/>
    </source>
</evidence>
<dbReference type="Proteomes" id="UP000594638">
    <property type="component" value="Unassembled WGS sequence"/>
</dbReference>
<name>A0A8S0SYZ9_OLEEU</name>